<keyword evidence="3" id="KW-0963">Cytoplasm</keyword>
<proteinExistence type="inferred from homology"/>
<evidence type="ECO:0000256" key="2">
    <source>
        <dbReference type="ARBA" id="ARBA00007568"/>
    </source>
</evidence>
<evidence type="ECO:0000313" key="6">
    <source>
        <dbReference type="Proteomes" id="UP001515500"/>
    </source>
</evidence>
<dbReference type="Proteomes" id="UP001515500">
    <property type="component" value="Chromosome 6"/>
</dbReference>
<evidence type="ECO:0000256" key="3">
    <source>
        <dbReference type="ARBA" id="ARBA00022490"/>
    </source>
</evidence>
<dbReference type="RefSeq" id="XP_039127847.1">
    <property type="nucleotide sequence ID" value="XM_039271913.1"/>
</dbReference>
<reference evidence="7" key="1">
    <citation type="submission" date="2025-08" db="UniProtKB">
        <authorList>
            <consortium name="RefSeq"/>
        </authorList>
    </citation>
    <scope>IDENTIFICATION</scope>
</reference>
<dbReference type="AlphaFoldDB" id="A0AB40BKA9"/>
<comment type="similarity">
    <text evidence="2">Belongs to the glutaredoxin family. CC-type subfamily.</text>
</comment>
<comment type="subcellular location">
    <subcellularLocation>
        <location evidence="1">Cytoplasm</location>
    </subcellularLocation>
</comment>
<name>A0AB40BKA9_DIOCR</name>
<dbReference type="Pfam" id="PF00462">
    <property type="entry name" value="Glutaredoxin"/>
    <property type="match status" value="1"/>
</dbReference>
<dbReference type="Gene3D" id="3.40.30.10">
    <property type="entry name" value="Glutaredoxin"/>
    <property type="match status" value="1"/>
</dbReference>
<accession>A0AB40BKA9</accession>
<evidence type="ECO:0000256" key="4">
    <source>
        <dbReference type="ARBA" id="ARBA00023284"/>
    </source>
</evidence>
<dbReference type="GO" id="GO:0005737">
    <property type="term" value="C:cytoplasm"/>
    <property type="evidence" value="ECO:0007669"/>
    <property type="project" value="UniProtKB-SubCell"/>
</dbReference>
<gene>
    <name evidence="7" type="primary">LOC120263935</name>
</gene>
<evidence type="ECO:0000259" key="5">
    <source>
        <dbReference type="Pfam" id="PF00462"/>
    </source>
</evidence>
<sequence length="127" mass="14428">MEIVKKLAYVRPVVIFSKSSCCMCAAVKKLFSEIGANKPFFDVRVNLIVYELDEFEEGREMENVLANFGNEIPTIFLTGKINPFSANQVMTLSAQGILEPMVINASAQWVRDQKKCRSALYMYEMQT</sequence>
<dbReference type="PANTHER" id="PTHR10168">
    <property type="entry name" value="GLUTAREDOXIN"/>
    <property type="match status" value="1"/>
</dbReference>
<dbReference type="GeneID" id="120263935"/>
<dbReference type="InterPro" id="IPR011905">
    <property type="entry name" value="GlrX-like_pln_2"/>
</dbReference>
<feature type="domain" description="Glutaredoxin" evidence="5">
    <location>
        <begin position="13"/>
        <end position="80"/>
    </location>
</feature>
<dbReference type="InterPro" id="IPR036249">
    <property type="entry name" value="Thioredoxin-like_sf"/>
</dbReference>
<protein>
    <submittedName>
        <fullName evidence="7">Monothiol glutaredoxin-S2-like</fullName>
    </submittedName>
</protein>
<keyword evidence="4" id="KW-0676">Redox-active center</keyword>
<evidence type="ECO:0000256" key="1">
    <source>
        <dbReference type="ARBA" id="ARBA00004496"/>
    </source>
</evidence>
<evidence type="ECO:0000313" key="7">
    <source>
        <dbReference type="RefSeq" id="XP_039127847.1"/>
    </source>
</evidence>
<organism evidence="6 7">
    <name type="scientific">Dioscorea cayennensis subsp. rotundata</name>
    <name type="common">White Guinea yam</name>
    <name type="synonym">Dioscorea rotundata</name>
    <dbReference type="NCBI Taxonomy" id="55577"/>
    <lineage>
        <taxon>Eukaryota</taxon>
        <taxon>Viridiplantae</taxon>
        <taxon>Streptophyta</taxon>
        <taxon>Embryophyta</taxon>
        <taxon>Tracheophyta</taxon>
        <taxon>Spermatophyta</taxon>
        <taxon>Magnoliopsida</taxon>
        <taxon>Liliopsida</taxon>
        <taxon>Dioscoreales</taxon>
        <taxon>Dioscoreaceae</taxon>
        <taxon>Dioscorea</taxon>
    </lineage>
</organism>
<dbReference type="InterPro" id="IPR002109">
    <property type="entry name" value="Glutaredoxin"/>
</dbReference>
<dbReference type="PROSITE" id="PS51354">
    <property type="entry name" value="GLUTAREDOXIN_2"/>
    <property type="match status" value="1"/>
</dbReference>
<dbReference type="SUPFAM" id="SSF52833">
    <property type="entry name" value="Thioredoxin-like"/>
    <property type="match status" value="1"/>
</dbReference>
<keyword evidence="6" id="KW-1185">Reference proteome</keyword>